<evidence type="ECO:0000313" key="3">
    <source>
        <dbReference type="Proteomes" id="UP000694727"/>
    </source>
</evidence>
<evidence type="ECO:0000256" key="1">
    <source>
        <dbReference type="SAM" id="MobiDB-lite"/>
    </source>
</evidence>
<accession>A0A8D0TNS1</accession>
<gene>
    <name evidence="2" type="primary">SRGN</name>
</gene>
<sequence>MISDTFIMYWKCIKSLSSCCVITEEKNQQGSPVRKARYQWVRCSPDSDSPNCIDEKGPVFDLLPGESNRILPPRTDPFSMTRSKNLNDVFPLSEDFSGSGSGAGSGSGSLNEIEQEYQPVEENNAFYDNFRSLERNLPSDNQDLGLDGQEDDFTV</sequence>
<organism evidence="2 3">
    <name type="scientific">Sus scrofa</name>
    <name type="common">Pig</name>
    <dbReference type="NCBI Taxonomy" id="9823"/>
    <lineage>
        <taxon>Eukaryota</taxon>
        <taxon>Metazoa</taxon>
        <taxon>Chordata</taxon>
        <taxon>Craniata</taxon>
        <taxon>Vertebrata</taxon>
        <taxon>Euteleostomi</taxon>
        <taxon>Mammalia</taxon>
        <taxon>Eutheria</taxon>
        <taxon>Laurasiatheria</taxon>
        <taxon>Artiodactyla</taxon>
        <taxon>Suina</taxon>
        <taxon>Suidae</taxon>
        <taxon>Sus</taxon>
    </lineage>
</organism>
<evidence type="ECO:0000313" key="2">
    <source>
        <dbReference type="Ensembl" id="ENSSSCP00025048746.1"/>
    </source>
</evidence>
<dbReference type="InterPro" id="IPR007455">
    <property type="entry name" value="Serglycin"/>
</dbReference>
<dbReference type="Pfam" id="PF04360">
    <property type="entry name" value="Serglycin"/>
    <property type="match status" value="1"/>
</dbReference>
<dbReference type="AlphaFoldDB" id="A0A8D0TNS1"/>
<reference evidence="2" key="1">
    <citation type="submission" date="2025-08" db="UniProtKB">
        <authorList>
            <consortium name="Ensembl"/>
        </authorList>
    </citation>
    <scope>IDENTIFICATION</scope>
</reference>
<feature type="region of interest" description="Disordered" evidence="1">
    <location>
        <begin position="93"/>
        <end position="155"/>
    </location>
</feature>
<dbReference type="Ensembl" id="ENSSSCT00025107855.1">
    <property type="protein sequence ID" value="ENSSSCP00025048746.1"/>
    <property type="gene ID" value="ENSSSCG00025077541.1"/>
</dbReference>
<protein>
    <submittedName>
        <fullName evidence="2">Serglycin</fullName>
    </submittedName>
</protein>
<name>A0A8D0TNS1_PIG</name>
<feature type="region of interest" description="Disordered" evidence="1">
    <location>
        <begin position="64"/>
        <end position="83"/>
    </location>
</feature>
<dbReference type="Proteomes" id="UP000694727">
    <property type="component" value="Unplaced"/>
</dbReference>
<proteinExistence type="predicted"/>